<dbReference type="InterPro" id="IPR036227">
    <property type="entry name" value="Ribosomal_uL15/eL18_sf"/>
</dbReference>
<dbReference type="HAMAP" id="MF_01341">
    <property type="entry name" value="Ribosomal_uL15"/>
    <property type="match status" value="1"/>
</dbReference>
<feature type="domain" description="Large ribosomal subunit protein uL15/eL18" evidence="8">
    <location>
        <begin position="72"/>
        <end position="147"/>
    </location>
</feature>
<evidence type="ECO:0000256" key="2">
    <source>
        <dbReference type="ARBA" id="ARBA00022980"/>
    </source>
</evidence>
<dbReference type="Pfam" id="PF00828">
    <property type="entry name" value="Ribosomal_L27A"/>
    <property type="match status" value="1"/>
</dbReference>
<evidence type="ECO:0000256" key="5">
    <source>
        <dbReference type="ARBA" id="ARBA00035527"/>
    </source>
</evidence>
<reference evidence="9 10" key="1">
    <citation type="journal article" date="2023" name="BMC Biol.">
        <title>The compact genome of the sponge Oopsacas minuta (Hexactinellida) is lacking key metazoan core genes.</title>
        <authorList>
            <person name="Santini S."/>
            <person name="Schenkelaars Q."/>
            <person name="Jourda C."/>
            <person name="Duchesne M."/>
            <person name="Belahbib H."/>
            <person name="Rocher C."/>
            <person name="Selva M."/>
            <person name="Riesgo A."/>
            <person name="Vervoort M."/>
            <person name="Leys S.P."/>
            <person name="Kodjabachian L."/>
            <person name="Le Bivic A."/>
            <person name="Borchiellini C."/>
            <person name="Claverie J.M."/>
            <person name="Renard E."/>
        </authorList>
    </citation>
    <scope>NUCLEOTIDE SEQUENCE [LARGE SCALE GENOMIC DNA]</scope>
    <source>
        <strain evidence="9">SPO-2</strain>
    </source>
</reference>
<comment type="caution">
    <text evidence="9">The sequence shown here is derived from an EMBL/GenBank/DDBJ whole genome shotgun (WGS) entry which is preliminary data.</text>
</comment>
<keyword evidence="10" id="KW-1185">Reference proteome</keyword>
<dbReference type="PANTHER" id="PTHR11721">
    <property type="entry name" value="60S RIBOSOMAL PROTEIN L27A"/>
    <property type="match status" value="1"/>
</dbReference>
<evidence type="ECO:0000313" key="9">
    <source>
        <dbReference type="EMBL" id="KAI6657900.1"/>
    </source>
</evidence>
<dbReference type="SUPFAM" id="SSF52080">
    <property type="entry name" value="Ribosomal proteins L15p and L18e"/>
    <property type="match status" value="1"/>
</dbReference>
<dbReference type="InterPro" id="IPR001196">
    <property type="entry name" value="Ribosomal_uL15_CS"/>
</dbReference>
<organism evidence="9 10">
    <name type="scientific">Oopsacas minuta</name>
    <dbReference type="NCBI Taxonomy" id="111878"/>
    <lineage>
        <taxon>Eukaryota</taxon>
        <taxon>Metazoa</taxon>
        <taxon>Porifera</taxon>
        <taxon>Hexactinellida</taxon>
        <taxon>Hexasterophora</taxon>
        <taxon>Lyssacinosida</taxon>
        <taxon>Leucopsacidae</taxon>
        <taxon>Oopsacas</taxon>
    </lineage>
</organism>
<accession>A0AAV7KAP1</accession>
<evidence type="ECO:0000256" key="1">
    <source>
        <dbReference type="ARBA" id="ARBA00007320"/>
    </source>
</evidence>
<feature type="compositionally biased region" description="Basic residues" evidence="7">
    <location>
        <begin position="21"/>
        <end position="30"/>
    </location>
</feature>
<sequence length="150" mass="16908">MVARFKKTRKMRGHVSSGHGRVGKHRKHPGGRGNAGGMLHMRANFDKYHPGYFGKVGMRYFHLNKNKYYCPTINTDQLWSLLSEKHRQAYKNADKTLEKVPVIDVSRAGYFKVLGKGKLPKIPIIVKAKLFSSKAEKKIKEIGGACVLVA</sequence>
<dbReference type="EMBL" id="JAKMXF010000110">
    <property type="protein sequence ID" value="KAI6657900.1"/>
    <property type="molecule type" value="Genomic_DNA"/>
</dbReference>
<dbReference type="GO" id="GO:0003735">
    <property type="term" value="F:structural constituent of ribosome"/>
    <property type="evidence" value="ECO:0007669"/>
    <property type="project" value="InterPro"/>
</dbReference>
<dbReference type="AlphaFoldDB" id="A0AAV7KAP1"/>
<dbReference type="GO" id="GO:0022625">
    <property type="term" value="C:cytosolic large ribosomal subunit"/>
    <property type="evidence" value="ECO:0007669"/>
    <property type="project" value="TreeGrafter"/>
</dbReference>
<protein>
    <recommendedName>
        <fullName evidence="4">Large ribosomal subunit protein uL15</fullName>
    </recommendedName>
    <alternativeName>
        <fullName evidence="5">60S ribosomal protein L27a</fullName>
    </alternativeName>
</protein>
<evidence type="ECO:0000259" key="8">
    <source>
        <dbReference type="Pfam" id="PF00828"/>
    </source>
</evidence>
<dbReference type="PROSITE" id="PS00475">
    <property type="entry name" value="RIBOSOMAL_L15"/>
    <property type="match status" value="1"/>
</dbReference>
<dbReference type="GO" id="GO:0006412">
    <property type="term" value="P:translation"/>
    <property type="evidence" value="ECO:0007669"/>
    <property type="project" value="InterPro"/>
</dbReference>
<proteinExistence type="inferred from homology"/>
<dbReference type="InterPro" id="IPR021131">
    <property type="entry name" value="Ribosomal_uL15/eL18"/>
</dbReference>
<name>A0AAV7KAP1_9METZ</name>
<dbReference type="InterPro" id="IPR030878">
    <property type="entry name" value="Ribosomal_uL15"/>
</dbReference>
<dbReference type="FunFam" id="3.100.10.10:FF:000002">
    <property type="entry name" value="60S ribosomal protein L27a"/>
    <property type="match status" value="1"/>
</dbReference>
<dbReference type="Gene3D" id="3.100.10.10">
    <property type="match status" value="1"/>
</dbReference>
<keyword evidence="2 6" id="KW-0689">Ribosomal protein</keyword>
<gene>
    <name evidence="9" type="ORF">LOD99_15618</name>
</gene>
<dbReference type="Proteomes" id="UP001165289">
    <property type="component" value="Unassembled WGS sequence"/>
</dbReference>
<keyword evidence="3 6" id="KW-0687">Ribonucleoprotein</keyword>
<evidence type="ECO:0000256" key="4">
    <source>
        <dbReference type="ARBA" id="ARBA00035200"/>
    </source>
</evidence>
<comment type="similarity">
    <text evidence="1 6">Belongs to the universal ribosomal protein uL15 family.</text>
</comment>
<evidence type="ECO:0000313" key="10">
    <source>
        <dbReference type="Proteomes" id="UP001165289"/>
    </source>
</evidence>
<evidence type="ECO:0000256" key="3">
    <source>
        <dbReference type="ARBA" id="ARBA00023274"/>
    </source>
</evidence>
<feature type="compositionally biased region" description="Basic residues" evidence="7">
    <location>
        <begin position="1"/>
        <end position="13"/>
    </location>
</feature>
<feature type="region of interest" description="Disordered" evidence="7">
    <location>
        <begin position="1"/>
        <end position="34"/>
    </location>
</feature>
<dbReference type="PANTHER" id="PTHR11721:SF3">
    <property type="entry name" value="LARGE RIBOSOMAL SUBUNIT PROTEIN UL15"/>
    <property type="match status" value="1"/>
</dbReference>
<evidence type="ECO:0000256" key="7">
    <source>
        <dbReference type="SAM" id="MobiDB-lite"/>
    </source>
</evidence>
<evidence type="ECO:0000256" key="6">
    <source>
        <dbReference type="RuleBase" id="RU003888"/>
    </source>
</evidence>